<evidence type="ECO:0000256" key="2">
    <source>
        <dbReference type="ARBA" id="ARBA00012513"/>
    </source>
</evidence>
<proteinExistence type="predicted"/>
<evidence type="ECO:0000256" key="8">
    <source>
        <dbReference type="ARBA" id="ARBA00022777"/>
    </source>
</evidence>
<evidence type="ECO:0000256" key="13">
    <source>
        <dbReference type="ARBA" id="ARBA00047899"/>
    </source>
</evidence>
<keyword evidence="9 15" id="KW-0067">ATP-binding</keyword>
<evidence type="ECO:0000256" key="11">
    <source>
        <dbReference type="ARBA" id="ARBA00023136"/>
    </source>
</evidence>
<feature type="transmembrane region" description="Helical" evidence="17">
    <location>
        <begin position="262"/>
        <end position="284"/>
    </location>
</feature>
<dbReference type="CDD" id="cd14066">
    <property type="entry name" value="STKc_IRAK"/>
    <property type="match status" value="1"/>
</dbReference>
<dbReference type="InterPro" id="IPR008271">
    <property type="entry name" value="Ser/Thr_kinase_AS"/>
</dbReference>
<comment type="subcellular location">
    <subcellularLocation>
        <location evidence="1">Membrane</location>
        <topology evidence="1">Single-pass membrane protein</topology>
    </subcellularLocation>
</comment>
<keyword evidence="8" id="KW-0418">Kinase</keyword>
<dbReference type="InterPro" id="IPR017441">
    <property type="entry name" value="Protein_kinase_ATP_BS"/>
</dbReference>
<dbReference type="Gene3D" id="3.30.200.20">
    <property type="entry name" value="Phosphorylase Kinase, domain 1"/>
    <property type="match status" value="1"/>
</dbReference>
<evidence type="ECO:0000256" key="17">
    <source>
        <dbReference type="SAM" id="Phobius"/>
    </source>
</evidence>
<evidence type="ECO:0000256" key="7">
    <source>
        <dbReference type="ARBA" id="ARBA00022741"/>
    </source>
</evidence>
<dbReference type="PANTHER" id="PTHR46008:SF2">
    <property type="entry name" value="LEAF RUST 10 DISEASE-RESISTANCE LOCUS RECEPTOR-LIKE PROTEIN KINASE-LIKE 1.4"/>
    <property type="match status" value="1"/>
</dbReference>
<feature type="domain" description="Protein kinase" evidence="18">
    <location>
        <begin position="338"/>
        <end position="615"/>
    </location>
</feature>
<organism evidence="19 20">
    <name type="scientific">Acacia crassicarpa</name>
    <name type="common">northern wattle</name>
    <dbReference type="NCBI Taxonomy" id="499986"/>
    <lineage>
        <taxon>Eukaryota</taxon>
        <taxon>Viridiplantae</taxon>
        <taxon>Streptophyta</taxon>
        <taxon>Embryophyta</taxon>
        <taxon>Tracheophyta</taxon>
        <taxon>Spermatophyta</taxon>
        <taxon>Magnoliopsida</taxon>
        <taxon>eudicotyledons</taxon>
        <taxon>Gunneridae</taxon>
        <taxon>Pentapetalae</taxon>
        <taxon>rosids</taxon>
        <taxon>fabids</taxon>
        <taxon>Fabales</taxon>
        <taxon>Fabaceae</taxon>
        <taxon>Caesalpinioideae</taxon>
        <taxon>mimosoid clade</taxon>
        <taxon>Acacieae</taxon>
        <taxon>Acacia</taxon>
    </lineage>
</organism>
<evidence type="ECO:0000259" key="18">
    <source>
        <dbReference type="PROSITE" id="PS50011"/>
    </source>
</evidence>
<dbReference type="AlphaFoldDB" id="A0AAE1ISS2"/>
<keyword evidence="10 17" id="KW-1133">Transmembrane helix</keyword>
<keyword evidence="11 17" id="KW-0472">Membrane</keyword>
<keyword evidence="6" id="KW-0732">Signal</keyword>
<feature type="region of interest" description="Disordered" evidence="16">
    <location>
        <begin position="643"/>
        <end position="665"/>
    </location>
</feature>
<keyword evidence="20" id="KW-1185">Reference proteome</keyword>
<keyword evidence="5 17" id="KW-0812">Transmembrane</keyword>
<dbReference type="PROSITE" id="PS50011">
    <property type="entry name" value="PROTEIN_KINASE_DOM"/>
    <property type="match status" value="1"/>
</dbReference>
<sequence>MAMDVQLHSYAFFLPCMIFTISIFSAESQRHGEATTNYSACNQAYNCGNISNIVYPFWGQNRPIYCGGGNRFKLTCHNNKTSITVGQQDFMVVSINPEFHSMRLVQTALSVSCPWNFTNTSLDPALFRYDNLTIQSLSVFYKCPRHVSSPSNIICKSAVAFFARQDETHKLQNFSECKAHNQILVQGEIPDVEDKDWLNKSVSKGFVVQYNVNWFPCLACNSSGGICGADIHNASRFACYCGNRVRPYSCPKNRHWNWKGKLIAGAAASSFSVIVLSTAFYFYLRQKKNRHAKSDKQSHQSRTISSDSSINDAENKERKYFGVHLFSYAELEKATNNFDSANELGDGGFGTVYRGKLVDGRTVAVKRLYENNDKRVEQFMNEVELLTRLHHQNLVQLYGCTSRHSRELLLVYEYVPNGTVADHLHGQRAKPADTVIPWHTRMNIAIETASALAYLHSSDIIHRDIKTTNILLDNHFVVKVADFGLCRLFPNNVTHISTAPQGTPGYVDPEYHQCYQLTDKSDVYSFGVVLIELISSMPAIDITRHRNEVNLASMAINKIQSGDLHELVDPTLGFEEDDGVRKMINGVAELAFQCLQGMKDTRPSMEEVVERLKELQKEGVGKTKEEEMEMEMVSADHVVLLKNEVPPLSPDSNMRSTGTTPNASG</sequence>
<dbReference type="Pfam" id="PF13947">
    <property type="entry name" value="GUB_WAK_bind"/>
    <property type="match status" value="1"/>
</dbReference>
<dbReference type="Pfam" id="PF14380">
    <property type="entry name" value="WAK_assoc"/>
    <property type="match status" value="1"/>
</dbReference>
<protein>
    <recommendedName>
        <fullName evidence="2">non-specific serine/threonine protein kinase</fullName>
        <ecNumber evidence="2">2.7.11.1</ecNumber>
    </recommendedName>
</protein>
<dbReference type="Gene3D" id="1.10.510.10">
    <property type="entry name" value="Transferase(Phosphotransferase) domain 1"/>
    <property type="match status" value="1"/>
</dbReference>
<dbReference type="InterPro" id="IPR025287">
    <property type="entry name" value="WAK_GUB"/>
</dbReference>
<comment type="caution">
    <text evidence="19">The sequence shown here is derived from an EMBL/GenBank/DDBJ whole genome shotgun (WGS) entry which is preliminary data.</text>
</comment>
<feature type="transmembrane region" description="Helical" evidence="17">
    <location>
        <begin position="6"/>
        <end position="26"/>
    </location>
</feature>
<feature type="compositionally biased region" description="Polar residues" evidence="16">
    <location>
        <begin position="650"/>
        <end position="665"/>
    </location>
</feature>
<accession>A0AAE1ISS2</accession>
<dbReference type="EMBL" id="JAWXYG010000012">
    <property type="protein sequence ID" value="KAK4256560.1"/>
    <property type="molecule type" value="Genomic_DNA"/>
</dbReference>
<dbReference type="PROSITE" id="PS00108">
    <property type="entry name" value="PROTEIN_KINASE_ST"/>
    <property type="match status" value="1"/>
</dbReference>
<gene>
    <name evidence="19" type="ORF">QN277_006267</name>
</gene>
<dbReference type="SUPFAM" id="SSF56112">
    <property type="entry name" value="Protein kinase-like (PK-like)"/>
    <property type="match status" value="1"/>
</dbReference>
<feature type="binding site" evidence="15">
    <location>
        <position position="366"/>
    </location>
    <ligand>
        <name>ATP</name>
        <dbReference type="ChEBI" id="CHEBI:30616"/>
    </ligand>
</feature>
<reference evidence="19" key="1">
    <citation type="submission" date="2023-10" db="EMBL/GenBank/DDBJ databases">
        <title>Chromosome-level genome of the transformable northern wattle, Acacia crassicarpa.</title>
        <authorList>
            <person name="Massaro I."/>
            <person name="Sinha N.R."/>
            <person name="Poethig S."/>
            <person name="Leichty A.R."/>
        </authorList>
    </citation>
    <scope>NUCLEOTIDE SEQUENCE</scope>
    <source>
        <strain evidence="19">Acra3RX</strain>
        <tissue evidence="19">Leaf</tissue>
    </source>
</reference>
<dbReference type="GO" id="GO:0005524">
    <property type="term" value="F:ATP binding"/>
    <property type="evidence" value="ECO:0007669"/>
    <property type="project" value="UniProtKB-UniRule"/>
</dbReference>
<dbReference type="GO" id="GO:0030247">
    <property type="term" value="F:polysaccharide binding"/>
    <property type="evidence" value="ECO:0007669"/>
    <property type="project" value="InterPro"/>
</dbReference>
<dbReference type="GO" id="GO:0005886">
    <property type="term" value="C:plasma membrane"/>
    <property type="evidence" value="ECO:0007669"/>
    <property type="project" value="UniProtKB-ARBA"/>
</dbReference>
<keyword evidence="7 15" id="KW-0547">Nucleotide-binding</keyword>
<evidence type="ECO:0000256" key="14">
    <source>
        <dbReference type="ARBA" id="ARBA00048679"/>
    </source>
</evidence>
<evidence type="ECO:0000256" key="9">
    <source>
        <dbReference type="ARBA" id="ARBA00022840"/>
    </source>
</evidence>
<dbReference type="PANTHER" id="PTHR46008">
    <property type="entry name" value="LEAF RUST 10 DISEASE-RESISTANCE LOCUS RECEPTOR-LIKE PROTEIN KINASE-LIKE 1.4"/>
    <property type="match status" value="1"/>
</dbReference>
<dbReference type="PROSITE" id="PS00107">
    <property type="entry name" value="PROTEIN_KINASE_ATP"/>
    <property type="match status" value="1"/>
</dbReference>
<evidence type="ECO:0000256" key="16">
    <source>
        <dbReference type="SAM" id="MobiDB-lite"/>
    </source>
</evidence>
<evidence type="ECO:0000256" key="10">
    <source>
        <dbReference type="ARBA" id="ARBA00022989"/>
    </source>
</evidence>
<dbReference type="InterPro" id="IPR000719">
    <property type="entry name" value="Prot_kinase_dom"/>
</dbReference>
<evidence type="ECO:0000313" key="19">
    <source>
        <dbReference type="EMBL" id="KAK4256560.1"/>
    </source>
</evidence>
<dbReference type="InterPro" id="IPR032872">
    <property type="entry name" value="WAK_assoc_C"/>
</dbReference>
<evidence type="ECO:0000256" key="5">
    <source>
        <dbReference type="ARBA" id="ARBA00022692"/>
    </source>
</evidence>
<keyword evidence="12" id="KW-0325">Glycoprotein</keyword>
<evidence type="ECO:0000313" key="20">
    <source>
        <dbReference type="Proteomes" id="UP001293593"/>
    </source>
</evidence>
<evidence type="ECO:0000256" key="6">
    <source>
        <dbReference type="ARBA" id="ARBA00022729"/>
    </source>
</evidence>
<evidence type="ECO:0000256" key="12">
    <source>
        <dbReference type="ARBA" id="ARBA00023180"/>
    </source>
</evidence>
<keyword evidence="4" id="KW-0808">Transferase</keyword>
<evidence type="ECO:0000256" key="15">
    <source>
        <dbReference type="PROSITE-ProRule" id="PRU10141"/>
    </source>
</evidence>
<dbReference type="InterPro" id="IPR011009">
    <property type="entry name" value="Kinase-like_dom_sf"/>
</dbReference>
<comment type="catalytic activity">
    <reaction evidence="13">
        <text>L-threonyl-[protein] + ATP = O-phospho-L-threonyl-[protein] + ADP + H(+)</text>
        <dbReference type="Rhea" id="RHEA:46608"/>
        <dbReference type="Rhea" id="RHEA-COMP:11060"/>
        <dbReference type="Rhea" id="RHEA-COMP:11605"/>
        <dbReference type="ChEBI" id="CHEBI:15378"/>
        <dbReference type="ChEBI" id="CHEBI:30013"/>
        <dbReference type="ChEBI" id="CHEBI:30616"/>
        <dbReference type="ChEBI" id="CHEBI:61977"/>
        <dbReference type="ChEBI" id="CHEBI:456216"/>
        <dbReference type="EC" id="2.7.11.1"/>
    </reaction>
</comment>
<dbReference type="Proteomes" id="UP001293593">
    <property type="component" value="Unassembled WGS sequence"/>
</dbReference>
<comment type="catalytic activity">
    <reaction evidence="14">
        <text>L-seryl-[protein] + ATP = O-phospho-L-seryl-[protein] + ADP + H(+)</text>
        <dbReference type="Rhea" id="RHEA:17989"/>
        <dbReference type="Rhea" id="RHEA-COMP:9863"/>
        <dbReference type="Rhea" id="RHEA-COMP:11604"/>
        <dbReference type="ChEBI" id="CHEBI:15378"/>
        <dbReference type="ChEBI" id="CHEBI:29999"/>
        <dbReference type="ChEBI" id="CHEBI:30616"/>
        <dbReference type="ChEBI" id="CHEBI:83421"/>
        <dbReference type="ChEBI" id="CHEBI:456216"/>
        <dbReference type="EC" id="2.7.11.1"/>
    </reaction>
</comment>
<dbReference type="EC" id="2.7.11.1" evidence="2"/>
<dbReference type="InterPro" id="IPR001245">
    <property type="entry name" value="Ser-Thr/Tyr_kinase_cat_dom"/>
</dbReference>
<dbReference type="Pfam" id="PF07714">
    <property type="entry name" value="PK_Tyr_Ser-Thr"/>
    <property type="match status" value="1"/>
</dbReference>
<evidence type="ECO:0000256" key="3">
    <source>
        <dbReference type="ARBA" id="ARBA00022527"/>
    </source>
</evidence>
<name>A0AAE1ISS2_9FABA</name>
<dbReference type="FunFam" id="1.10.510.10:FF:000161">
    <property type="entry name" value="Wall-associated receptor kinase-like 20"/>
    <property type="match status" value="1"/>
</dbReference>
<evidence type="ECO:0000256" key="4">
    <source>
        <dbReference type="ARBA" id="ARBA00022679"/>
    </source>
</evidence>
<keyword evidence="3" id="KW-0723">Serine/threonine-protein kinase</keyword>
<dbReference type="FunFam" id="3.30.200.20:FF:000415">
    <property type="entry name" value="receptor-like serine/threonine-protein kinase NCRK"/>
    <property type="match status" value="1"/>
</dbReference>
<evidence type="ECO:0000256" key="1">
    <source>
        <dbReference type="ARBA" id="ARBA00004167"/>
    </source>
</evidence>
<dbReference type="GO" id="GO:0004674">
    <property type="term" value="F:protein serine/threonine kinase activity"/>
    <property type="evidence" value="ECO:0007669"/>
    <property type="project" value="UniProtKB-KW"/>
</dbReference>
<dbReference type="SMART" id="SM00220">
    <property type="entry name" value="S_TKc"/>
    <property type="match status" value="1"/>
</dbReference>